<protein>
    <recommendedName>
        <fullName evidence="4">Ankyrin repeat protein</fullName>
    </recommendedName>
</protein>
<dbReference type="InterPro" id="IPR052050">
    <property type="entry name" value="SecEffector_AnkRepeat"/>
</dbReference>
<keyword evidence="3" id="KW-1185">Reference proteome</keyword>
<organism evidence="2 3">
    <name type="scientific">Polyrhizophydium stewartii</name>
    <dbReference type="NCBI Taxonomy" id="2732419"/>
    <lineage>
        <taxon>Eukaryota</taxon>
        <taxon>Fungi</taxon>
        <taxon>Fungi incertae sedis</taxon>
        <taxon>Chytridiomycota</taxon>
        <taxon>Chytridiomycota incertae sedis</taxon>
        <taxon>Chytridiomycetes</taxon>
        <taxon>Rhizophydiales</taxon>
        <taxon>Rhizophydiales incertae sedis</taxon>
        <taxon>Polyrhizophydium</taxon>
    </lineage>
</organism>
<dbReference type="Proteomes" id="UP001527925">
    <property type="component" value="Unassembled WGS sequence"/>
</dbReference>
<comment type="caution">
    <text evidence="2">The sequence shown here is derived from an EMBL/GenBank/DDBJ whole genome shotgun (WGS) entry which is preliminary data.</text>
</comment>
<evidence type="ECO:0008006" key="4">
    <source>
        <dbReference type="Google" id="ProtNLM"/>
    </source>
</evidence>
<keyword evidence="1" id="KW-0175">Coiled coil</keyword>
<name>A0ABR4NED0_9FUNG</name>
<dbReference type="SUPFAM" id="SSF140860">
    <property type="entry name" value="Pseudo ankyrin repeat-like"/>
    <property type="match status" value="1"/>
</dbReference>
<dbReference type="PANTHER" id="PTHR46586:SF3">
    <property type="entry name" value="ANKYRIN REPEAT-CONTAINING PROTEIN"/>
    <property type="match status" value="1"/>
</dbReference>
<dbReference type="PANTHER" id="PTHR46586">
    <property type="entry name" value="ANKYRIN REPEAT-CONTAINING PROTEIN"/>
    <property type="match status" value="1"/>
</dbReference>
<proteinExistence type="predicted"/>
<dbReference type="EMBL" id="JADGIZ020000009">
    <property type="protein sequence ID" value="KAL2917882.1"/>
    <property type="molecule type" value="Genomic_DNA"/>
</dbReference>
<evidence type="ECO:0000256" key="1">
    <source>
        <dbReference type="SAM" id="Coils"/>
    </source>
</evidence>
<dbReference type="InterPro" id="IPR036770">
    <property type="entry name" value="Ankyrin_rpt-contain_sf"/>
</dbReference>
<evidence type="ECO:0000313" key="2">
    <source>
        <dbReference type="EMBL" id="KAL2917882.1"/>
    </source>
</evidence>
<feature type="coiled-coil region" evidence="1">
    <location>
        <begin position="1"/>
        <end position="49"/>
    </location>
</feature>
<sequence>MDALEQQYRTAQDRSTQLAARVSLLQLAVEHLETDNKRLSHEVAALQHRLTKTVLPAAHAPYRRINSFRPNANNEWDRMPAEIQNKILDAAGPFTRLVCKRLVSAELRWLPACQREQFWQDASDADWRGHPDLFPETCVTSKTLCMTRAFLRRIKSRLTADDFNRIAIRNGWVDMLDFSKPAELVRAAAVEDAVWLLEDLFDVRKVVDSTLAFYITGHAPSRVSTLEFLCKRLPQRGWHAELVSCAAHAGNLDILIWMRRKYPESLRWNVLRKAAEGNHMHVVRWLADNSTTAVCDAYTLAAAARSNNLEMVEFLAARFPQILNNADQGLEIVSSDMDVILWLDKHRLAQHDALAMHICSMGNIAVLDWLTRRFGVRLSFPHLNRAYQGRQARLIRWLYENRLLFRKEDAQMAVAYCNTDTLRWAVQRDHRRIPMLIEMTASHGVPQLVYWWFTRYGVVFRQRELELAIKNLNHRLVAHLLAMTGFHWDLRAACVVVDMAARGLSGPDANTWLAMRKLIEKAAAARTTGKPALAPTAAQFAFMSQPAATAPPAAAAAHAATAAHAAMAATAAQ</sequence>
<accession>A0ABR4NED0</accession>
<dbReference type="Gene3D" id="1.25.40.20">
    <property type="entry name" value="Ankyrin repeat-containing domain"/>
    <property type="match status" value="1"/>
</dbReference>
<evidence type="ECO:0000313" key="3">
    <source>
        <dbReference type="Proteomes" id="UP001527925"/>
    </source>
</evidence>
<reference evidence="2 3" key="1">
    <citation type="submission" date="2023-09" db="EMBL/GenBank/DDBJ databases">
        <title>Pangenome analysis of Batrachochytrium dendrobatidis and related Chytrids.</title>
        <authorList>
            <person name="Yacoub M.N."/>
            <person name="Stajich J.E."/>
            <person name="James T.Y."/>
        </authorList>
    </citation>
    <scope>NUCLEOTIDE SEQUENCE [LARGE SCALE GENOMIC DNA]</scope>
    <source>
        <strain evidence="2 3">JEL0888</strain>
    </source>
</reference>
<gene>
    <name evidence="2" type="ORF">HK105_202755</name>
</gene>